<dbReference type="RefSeq" id="WP_349204999.1">
    <property type="nucleotide sequence ID" value="NZ_JBBMFN010000036.1"/>
</dbReference>
<reference evidence="1 2" key="1">
    <citation type="submission" date="2024-03" db="EMBL/GenBank/DDBJ databases">
        <title>Human intestinal bacterial collection.</title>
        <authorList>
            <person name="Pauvert C."/>
            <person name="Hitch T.C.A."/>
            <person name="Clavel T."/>
        </authorList>
    </citation>
    <scope>NUCLEOTIDE SEQUENCE [LARGE SCALE GENOMIC DNA]</scope>
    <source>
        <strain evidence="1 2">CLA-SR-H024</strain>
    </source>
</reference>
<dbReference type="EMBL" id="JBBMFN010000036">
    <property type="protein sequence ID" value="MEQ2466864.1"/>
    <property type="molecule type" value="Genomic_DNA"/>
</dbReference>
<dbReference type="Proteomes" id="UP001465426">
    <property type="component" value="Unassembled WGS sequence"/>
</dbReference>
<gene>
    <name evidence="1" type="ORF">WMO63_14475</name>
</gene>
<evidence type="ECO:0000313" key="2">
    <source>
        <dbReference type="Proteomes" id="UP001465426"/>
    </source>
</evidence>
<accession>A0ABV1F4U0</accession>
<name>A0ABV1F4U0_9BACI</name>
<proteinExistence type="predicted"/>
<evidence type="ECO:0000313" key="1">
    <source>
        <dbReference type="EMBL" id="MEQ2466864.1"/>
    </source>
</evidence>
<keyword evidence="2" id="KW-1185">Reference proteome</keyword>
<comment type="caution">
    <text evidence="1">The sequence shown here is derived from an EMBL/GenBank/DDBJ whole genome shotgun (WGS) entry which is preliminary data.</text>
</comment>
<protein>
    <submittedName>
        <fullName evidence="1">Uncharacterized protein</fullName>
    </submittedName>
</protein>
<sequence>MAWLLLCAVFIIWFSLFLRKKLTFKFGLSPKVLEIKPIKGLKKLNDDLDRSLTRSYMENVENRVKEENKLKENEYEWRLLDLKRYFVLTSLLKESPMFSKKVDELWHQMLMFTREYDDFSRKYLGTTLHHSPNVKAKSDPDLRGFFDWVYAELFLIRKENIYLYKGFFRYPVHPAIIEDFKDLSEAELLERYFKSDTKYLPTVFALIASMKKTVRKVRDYQKSVIYDKMEKGKREQKFNIMLVPFLSVSYFHYEDFSSYMKISSSSSSSCTSCGSGSFFSCNSCSSDNSCSSGSSCSSCGGSSD</sequence>
<organism evidence="1 2">
    <name type="scientific">Niallia hominis</name>
    <dbReference type="NCBI Taxonomy" id="3133173"/>
    <lineage>
        <taxon>Bacteria</taxon>
        <taxon>Bacillati</taxon>
        <taxon>Bacillota</taxon>
        <taxon>Bacilli</taxon>
        <taxon>Bacillales</taxon>
        <taxon>Bacillaceae</taxon>
        <taxon>Niallia</taxon>
    </lineage>
</organism>